<evidence type="ECO:0000256" key="5">
    <source>
        <dbReference type="ARBA" id="ARBA00022540"/>
    </source>
</evidence>
<dbReference type="InterPro" id="IPR009000">
    <property type="entry name" value="Transl_B-barrel_sf"/>
</dbReference>
<dbReference type="Gene3D" id="3.40.50.10050">
    <property type="entry name" value="Translation initiation factor IF- 2, domain 3"/>
    <property type="match status" value="1"/>
</dbReference>
<dbReference type="InterPro" id="IPR044145">
    <property type="entry name" value="IF2_II"/>
</dbReference>
<comment type="caution">
    <text evidence="15">The sequence shown here is derived from an EMBL/GenBank/DDBJ whole genome shotgun (WGS) entry which is preliminary data.</text>
</comment>
<evidence type="ECO:0000256" key="7">
    <source>
        <dbReference type="ARBA" id="ARBA00022917"/>
    </source>
</evidence>
<comment type="function">
    <text evidence="9 10 11">One of the essential components for the initiation of protein synthesis. Protects formylmethionyl-tRNA from spontaneous hydrolysis and promotes its binding to the 30S ribosomal subunits. Also involved in the hydrolysis of GTP during the formation of the 70S ribosomal complex.</text>
</comment>
<evidence type="ECO:0000256" key="10">
    <source>
        <dbReference type="HAMAP-Rule" id="MF_00100"/>
    </source>
</evidence>
<name>A0A934KEF7_9BACT</name>
<dbReference type="Pfam" id="PF04760">
    <property type="entry name" value="IF2_N"/>
    <property type="match status" value="1"/>
</dbReference>
<dbReference type="SUPFAM" id="SSF52156">
    <property type="entry name" value="Initiation factor IF2/eIF5b, domain 3"/>
    <property type="match status" value="1"/>
</dbReference>
<comment type="similarity">
    <text evidence="2 10 11">Belongs to the TRAFAC class translation factor GTPase superfamily. Classic translation factor GTPase family. IF-2 subfamily.</text>
</comment>
<keyword evidence="5 10" id="KW-0396">Initiation factor</keyword>
<feature type="region of interest" description="Disordered" evidence="13">
    <location>
        <begin position="1"/>
        <end position="55"/>
    </location>
</feature>
<dbReference type="CDD" id="cd03702">
    <property type="entry name" value="IF2_mtIF2_II"/>
    <property type="match status" value="1"/>
</dbReference>
<dbReference type="FunFam" id="3.40.50.300:FF:000019">
    <property type="entry name" value="Translation initiation factor IF-2"/>
    <property type="match status" value="1"/>
</dbReference>
<dbReference type="InterPro" id="IPR036925">
    <property type="entry name" value="TIF_IF2_dom3_sf"/>
</dbReference>
<dbReference type="Gene3D" id="2.40.30.10">
    <property type="entry name" value="Translation factors"/>
    <property type="match status" value="2"/>
</dbReference>
<dbReference type="FunFam" id="2.40.30.10:FF:000008">
    <property type="entry name" value="Translation initiation factor IF-2"/>
    <property type="match status" value="1"/>
</dbReference>
<reference evidence="15" key="1">
    <citation type="submission" date="2020-10" db="EMBL/GenBank/DDBJ databases">
        <title>Ca. Dormibacterota MAGs.</title>
        <authorList>
            <person name="Montgomery K."/>
        </authorList>
    </citation>
    <scope>NUCLEOTIDE SEQUENCE [LARGE SCALE GENOMIC DNA]</scope>
    <source>
        <strain evidence="15">SC8812_S17_10</strain>
    </source>
</reference>
<feature type="binding site" evidence="10">
    <location>
        <begin position="331"/>
        <end position="334"/>
    </location>
    <ligand>
        <name>GTP</name>
        <dbReference type="ChEBI" id="CHEBI:37565"/>
    </ligand>
</feature>
<dbReference type="EMBL" id="JAEKNR010000234">
    <property type="protein sequence ID" value="MBJ7601028.1"/>
    <property type="molecule type" value="Genomic_DNA"/>
</dbReference>
<dbReference type="PROSITE" id="PS51722">
    <property type="entry name" value="G_TR_2"/>
    <property type="match status" value="1"/>
</dbReference>
<evidence type="ECO:0000256" key="1">
    <source>
        <dbReference type="ARBA" id="ARBA00004496"/>
    </source>
</evidence>
<dbReference type="SUPFAM" id="SSF50447">
    <property type="entry name" value="Translation proteins"/>
    <property type="match status" value="2"/>
</dbReference>
<feature type="domain" description="Tr-type G" evidence="14">
    <location>
        <begin position="221"/>
        <end position="389"/>
    </location>
</feature>
<evidence type="ECO:0000256" key="9">
    <source>
        <dbReference type="ARBA" id="ARBA00025162"/>
    </source>
</evidence>
<evidence type="ECO:0000256" key="8">
    <source>
        <dbReference type="ARBA" id="ARBA00023134"/>
    </source>
</evidence>
<dbReference type="FunFam" id="2.40.30.10:FF:000054">
    <property type="entry name" value="Translation initiation factor IF-2"/>
    <property type="match status" value="1"/>
</dbReference>
<evidence type="ECO:0000256" key="4">
    <source>
        <dbReference type="ARBA" id="ARBA00022490"/>
    </source>
</evidence>
<sequence>MPSGARHRPGGQASSSAPSGTASQPGRLGPLAESVAARPRTAGRGRMGVSRARQAGIITNSSMKAHELARELNISHKELLNYLQQNRMTRNPSAPLPPAAIEAARTQFRRTTSAPQIDMNGDRKITLPPSVTVQDLAERLRVSPVEVIKKLMQSGIMATKNQVIDFGTAEIVADDFGVAVEPIASEDVVATEAVGEEGSVVTTSREELFSLGHEDPSKLRPRPPIVTVLGHVDHGKTSILDAIRKTHVASGEAGGITQRIGAYQVQTADGDTVVFIDTPGHEAFTAMRARGASVTDVAVLVVAADDGVMPQTIEAIHHARAARVPIVVAINKIDRDNANIDRVHQELADQGVITRHYGGEFECVHVSARTGQGLADLLTTIVLSSEILDLRANPDRHAIGTIVDANLERGRGPVATVLVQNGTLRVGDYFVCGHIFGRARTLSNDRGENVAEAPPAMPVVVSGMSEVPSAGDIFQVVGSEKAARQIALAKQQERRAQEGARQAAPRVTLEELARRAQQGEAKELNLVVKADAQGSLEAVLSSLQKIQDPVVKISVVGSGVSAVTDSDVLLASVSNAIILGFNLKPTPAAERTAEREKVEVRYYDIIYKLTEDVERAARGLREPTYRQVWEGKAEVIMPIRIPRLGIIAGSRVLDGKVTRGSHAKLTRGRDQIWEGRMSSLKHFKEDVREMIAGQECGIGLEGFEAFEPGDTMESFRLEREEV</sequence>
<dbReference type="PRINTS" id="PR00315">
    <property type="entry name" value="ELONGATNFCT"/>
</dbReference>
<evidence type="ECO:0000256" key="3">
    <source>
        <dbReference type="ARBA" id="ARBA00020675"/>
    </source>
</evidence>
<dbReference type="GO" id="GO:0003743">
    <property type="term" value="F:translation initiation factor activity"/>
    <property type="evidence" value="ECO:0007669"/>
    <property type="project" value="UniProtKB-UniRule"/>
</dbReference>
<feature type="binding site" evidence="10">
    <location>
        <begin position="230"/>
        <end position="237"/>
    </location>
    <ligand>
        <name>GTP</name>
        <dbReference type="ChEBI" id="CHEBI:37565"/>
    </ligand>
</feature>
<keyword evidence="8 10" id="KW-0342">GTP-binding</keyword>
<dbReference type="Gene3D" id="1.10.10.2480">
    <property type="match status" value="1"/>
</dbReference>
<dbReference type="GO" id="GO:0005525">
    <property type="term" value="F:GTP binding"/>
    <property type="evidence" value="ECO:0007669"/>
    <property type="project" value="UniProtKB-KW"/>
</dbReference>
<evidence type="ECO:0000256" key="6">
    <source>
        <dbReference type="ARBA" id="ARBA00022741"/>
    </source>
</evidence>
<feature type="compositionally biased region" description="Low complexity" evidence="13">
    <location>
        <begin position="10"/>
        <end position="26"/>
    </location>
</feature>
<evidence type="ECO:0000256" key="13">
    <source>
        <dbReference type="SAM" id="MobiDB-lite"/>
    </source>
</evidence>
<dbReference type="InterPro" id="IPR027417">
    <property type="entry name" value="P-loop_NTPase"/>
</dbReference>
<keyword evidence="6 10" id="KW-0547">Nucleotide-binding</keyword>
<dbReference type="NCBIfam" id="TIGR00487">
    <property type="entry name" value="IF-2"/>
    <property type="match status" value="1"/>
</dbReference>
<dbReference type="Pfam" id="PF11987">
    <property type="entry name" value="IF-2"/>
    <property type="match status" value="1"/>
</dbReference>
<feature type="binding site" evidence="10">
    <location>
        <begin position="277"/>
        <end position="281"/>
    </location>
    <ligand>
        <name>GTP</name>
        <dbReference type="ChEBI" id="CHEBI:37565"/>
    </ligand>
</feature>
<evidence type="ECO:0000256" key="12">
    <source>
        <dbReference type="RuleBase" id="RU000645"/>
    </source>
</evidence>
<dbReference type="GO" id="GO:0005829">
    <property type="term" value="C:cytosol"/>
    <property type="evidence" value="ECO:0007669"/>
    <property type="project" value="TreeGrafter"/>
</dbReference>
<organism evidence="15 16">
    <name type="scientific">Candidatus Nephthysia bennettiae</name>
    <dbReference type="NCBI Taxonomy" id="3127016"/>
    <lineage>
        <taxon>Bacteria</taxon>
        <taxon>Bacillati</taxon>
        <taxon>Candidatus Dormiibacterota</taxon>
        <taxon>Candidatus Dormibacteria</taxon>
        <taxon>Candidatus Dormibacterales</taxon>
        <taxon>Candidatus Dormibacteraceae</taxon>
        <taxon>Candidatus Nephthysia</taxon>
    </lineage>
</organism>
<dbReference type="InterPro" id="IPR053905">
    <property type="entry name" value="EF-G-like_DII"/>
</dbReference>
<dbReference type="PROSITE" id="PS01176">
    <property type="entry name" value="IF2"/>
    <property type="match status" value="1"/>
</dbReference>
<dbReference type="SUPFAM" id="SSF52540">
    <property type="entry name" value="P-loop containing nucleoside triphosphate hydrolases"/>
    <property type="match status" value="1"/>
</dbReference>
<gene>
    <name evidence="10 15" type="primary">infB</name>
    <name evidence="15" type="ORF">JF922_23525</name>
</gene>
<dbReference type="InterPro" id="IPR023115">
    <property type="entry name" value="TIF_IF2_dom3"/>
</dbReference>
<dbReference type="Gene3D" id="3.40.50.300">
    <property type="entry name" value="P-loop containing nucleotide triphosphate hydrolases"/>
    <property type="match status" value="1"/>
</dbReference>
<dbReference type="InterPro" id="IPR004161">
    <property type="entry name" value="EFTu-like_2"/>
</dbReference>
<dbReference type="FunFam" id="3.40.50.10050:FF:000001">
    <property type="entry name" value="Translation initiation factor IF-2"/>
    <property type="match status" value="1"/>
</dbReference>
<dbReference type="Pfam" id="PF03144">
    <property type="entry name" value="GTP_EFTU_D2"/>
    <property type="match status" value="1"/>
</dbReference>
<dbReference type="Proteomes" id="UP000612893">
    <property type="component" value="Unassembled WGS sequence"/>
</dbReference>
<dbReference type="InterPro" id="IPR006847">
    <property type="entry name" value="IF2_N"/>
</dbReference>
<dbReference type="InterPro" id="IPR000795">
    <property type="entry name" value="T_Tr_GTP-bd_dom"/>
</dbReference>
<dbReference type="NCBIfam" id="TIGR00231">
    <property type="entry name" value="small_GTP"/>
    <property type="match status" value="1"/>
</dbReference>
<dbReference type="Pfam" id="PF00009">
    <property type="entry name" value="GTP_EFTU"/>
    <property type="match status" value="1"/>
</dbReference>
<dbReference type="Pfam" id="PF22042">
    <property type="entry name" value="EF-G_D2"/>
    <property type="match status" value="1"/>
</dbReference>
<comment type="subcellular location">
    <subcellularLocation>
        <location evidence="1 10 12">Cytoplasm</location>
    </subcellularLocation>
</comment>
<dbReference type="InterPro" id="IPR015760">
    <property type="entry name" value="TIF_IF2"/>
</dbReference>
<evidence type="ECO:0000256" key="2">
    <source>
        <dbReference type="ARBA" id="ARBA00007733"/>
    </source>
</evidence>
<keyword evidence="7 10" id="KW-0648">Protein biosynthesis</keyword>
<dbReference type="CDD" id="cd01887">
    <property type="entry name" value="IF2_eIF5B"/>
    <property type="match status" value="1"/>
</dbReference>
<evidence type="ECO:0000313" key="16">
    <source>
        <dbReference type="Proteomes" id="UP000612893"/>
    </source>
</evidence>
<dbReference type="GO" id="GO:0003924">
    <property type="term" value="F:GTPase activity"/>
    <property type="evidence" value="ECO:0007669"/>
    <property type="project" value="UniProtKB-UniRule"/>
</dbReference>
<evidence type="ECO:0000259" key="14">
    <source>
        <dbReference type="PROSITE" id="PS51722"/>
    </source>
</evidence>
<dbReference type="AlphaFoldDB" id="A0A934KEF7"/>
<accession>A0A934KEF7</accession>
<keyword evidence="16" id="KW-1185">Reference proteome</keyword>
<keyword evidence="4 10" id="KW-0963">Cytoplasm</keyword>
<dbReference type="PANTHER" id="PTHR43381:SF5">
    <property type="entry name" value="TR-TYPE G DOMAIN-CONTAINING PROTEIN"/>
    <property type="match status" value="1"/>
</dbReference>
<dbReference type="InterPro" id="IPR005225">
    <property type="entry name" value="Small_GTP-bd"/>
</dbReference>
<protein>
    <recommendedName>
        <fullName evidence="3 10">Translation initiation factor IF-2</fullName>
    </recommendedName>
</protein>
<comment type="caution">
    <text evidence="10">Lacks conserved residue(s) required for the propagation of feature annotation.</text>
</comment>
<evidence type="ECO:0000256" key="11">
    <source>
        <dbReference type="RuleBase" id="RU000644"/>
    </source>
</evidence>
<dbReference type="HAMAP" id="MF_00100_B">
    <property type="entry name" value="IF_2_B"/>
    <property type="match status" value="1"/>
</dbReference>
<dbReference type="PANTHER" id="PTHR43381">
    <property type="entry name" value="TRANSLATION INITIATION FACTOR IF-2-RELATED"/>
    <property type="match status" value="1"/>
</dbReference>
<proteinExistence type="inferred from homology"/>
<dbReference type="InterPro" id="IPR000178">
    <property type="entry name" value="TF_IF2_bacterial-like"/>
</dbReference>
<evidence type="ECO:0000313" key="15">
    <source>
        <dbReference type="EMBL" id="MBJ7601028.1"/>
    </source>
</evidence>
<dbReference type="CDD" id="cd03692">
    <property type="entry name" value="mtIF2_IVc"/>
    <property type="match status" value="1"/>
</dbReference>